<organism evidence="1 2">
    <name type="scientific">Nepenthes gracilis</name>
    <name type="common">Slender pitcher plant</name>
    <dbReference type="NCBI Taxonomy" id="150966"/>
    <lineage>
        <taxon>Eukaryota</taxon>
        <taxon>Viridiplantae</taxon>
        <taxon>Streptophyta</taxon>
        <taxon>Embryophyta</taxon>
        <taxon>Tracheophyta</taxon>
        <taxon>Spermatophyta</taxon>
        <taxon>Magnoliopsida</taxon>
        <taxon>eudicotyledons</taxon>
        <taxon>Gunneridae</taxon>
        <taxon>Pentapetalae</taxon>
        <taxon>Caryophyllales</taxon>
        <taxon>Nepenthaceae</taxon>
        <taxon>Nepenthes</taxon>
    </lineage>
</organism>
<dbReference type="Proteomes" id="UP001279734">
    <property type="component" value="Unassembled WGS sequence"/>
</dbReference>
<protein>
    <submittedName>
        <fullName evidence="1">Uncharacterized protein</fullName>
    </submittedName>
</protein>
<accession>A0AAD3SWG6</accession>
<proteinExistence type="predicted"/>
<comment type="caution">
    <text evidence="1">The sequence shown here is derived from an EMBL/GenBank/DDBJ whole genome shotgun (WGS) entry which is preliminary data.</text>
</comment>
<dbReference type="EMBL" id="BSYO01000019">
    <property type="protein sequence ID" value="GMH18277.1"/>
    <property type="molecule type" value="Genomic_DNA"/>
</dbReference>
<keyword evidence="2" id="KW-1185">Reference proteome</keyword>
<gene>
    <name evidence="1" type="ORF">Nepgr_020118</name>
</gene>
<reference evidence="1" key="1">
    <citation type="submission" date="2023-05" db="EMBL/GenBank/DDBJ databases">
        <title>Nepenthes gracilis genome sequencing.</title>
        <authorList>
            <person name="Fukushima K."/>
        </authorList>
    </citation>
    <scope>NUCLEOTIDE SEQUENCE</scope>
    <source>
        <strain evidence="1">SING2019-196</strain>
    </source>
</reference>
<name>A0AAD3SWG6_NEPGR</name>
<evidence type="ECO:0000313" key="2">
    <source>
        <dbReference type="Proteomes" id="UP001279734"/>
    </source>
</evidence>
<dbReference type="AlphaFoldDB" id="A0AAD3SWG6"/>
<sequence>MFLPESLGGEREVVWMGSLPVVLTPGLMEGWPPSDQGLSLWPLLSSSFLEVFCCFALRFSPVLLLLLCLDDEPLNVEVVIFLYNNYQPKLLCLDDDHS</sequence>
<evidence type="ECO:0000313" key="1">
    <source>
        <dbReference type="EMBL" id="GMH18277.1"/>
    </source>
</evidence>